<dbReference type="GeneID" id="82813529"/>
<dbReference type="Proteomes" id="UP000276178">
    <property type="component" value="Unassembled WGS sequence"/>
</dbReference>
<feature type="domain" description="BMC" evidence="4">
    <location>
        <begin position="6"/>
        <end position="90"/>
    </location>
</feature>
<dbReference type="CDD" id="cd07045">
    <property type="entry name" value="BMC_CcmK_like"/>
    <property type="match status" value="1"/>
</dbReference>
<protein>
    <submittedName>
        <fullName evidence="6">BMC domain-containing protein</fullName>
    </submittedName>
    <submittedName>
        <fullName evidence="5">Carboxysome shell protein</fullName>
    </submittedName>
</protein>
<dbReference type="AlphaFoldDB" id="A0A3M8AT05"/>
<dbReference type="PANTHER" id="PTHR33941">
    <property type="entry name" value="PROPANEDIOL UTILIZATION PROTEIN PDUA"/>
    <property type="match status" value="1"/>
</dbReference>
<dbReference type="EMBL" id="RHHN01000040">
    <property type="protein sequence ID" value="RNB54320.1"/>
    <property type="molecule type" value="Genomic_DNA"/>
</dbReference>
<evidence type="ECO:0000313" key="6">
    <source>
        <dbReference type="EMBL" id="RNB54320.1"/>
    </source>
</evidence>
<evidence type="ECO:0000256" key="1">
    <source>
        <dbReference type="ARBA" id="ARBA00024322"/>
    </source>
</evidence>
<comment type="similarity">
    <text evidence="3">Belongs to the bacterial microcompartments protein family.</text>
</comment>
<dbReference type="SMART" id="SM00877">
    <property type="entry name" value="BMC"/>
    <property type="match status" value="1"/>
</dbReference>
<dbReference type="InterPro" id="IPR050575">
    <property type="entry name" value="BMC_shell"/>
</dbReference>
<dbReference type="Proteomes" id="UP000317180">
    <property type="component" value="Unassembled WGS sequence"/>
</dbReference>
<accession>A0A3M8AT05</accession>
<comment type="caution">
    <text evidence="6">The sequence shown here is derived from an EMBL/GenBank/DDBJ whole genome shotgun (WGS) entry which is preliminary data.</text>
</comment>
<name>A0A3M8AT05_9BACL</name>
<organism evidence="6 7">
    <name type="scientific">Brevibacillus agri</name>
    <dbReference type="NCBI Taxonomy" id="51101"/>
    <lineage>
        <taxon>Bacteria</taxon>
        <taxon>Bacillati</taxon>
        <taxon>Bacillota</taxon>
        <taxon>Bacilli</taxon>
        <taxon>Bacillales</taxon>
        <taxon>Paenibacillaceae</taxon>
        <taxon>Brevibacillus</taxon>
    </lineage>
</organism>
<dbReference type="Gene3D" id="3.30.70.1710">
    <property type="match status" value="1"/>
</dbReference>
<dbReference type="EMBL" id="BJOD01000062">
    <property type="protein sequence ID" value="GED28190.1"/>
    <property type="molecule type" value="Genomic_DNA"/>
</dbReference>
<gene>
    <name evidence="5" type="ORF">BAG01nite_42920</name>
    <name evidence="6" type="ORF">EB820_14225</name>
</gene>
<proteinExistence type="inferred from homology"/>
<dbReference type="GO" id="GO:0031469">
    <property type="term" value="C:bacterial microcompartment"/>
    <property type="evidence" value="ECO:0007669"/>
    <property type="project" value="UniProtKB-SubCell"/>
</dbReference>
<dbReference type="InterPro" id="IPR037233">
    <property type="entry name" value="CcmK-like_sf"/>
</dbReference>
<dbReference type="RefSeq" id="WP_005829005.1">
    <property type="nucleotide sequence ID" value="NZ_CAWZZF010000012.1"/>
</dbReference>
<keyword evidence="8" id="KW-1185">Reference proteome</keyword>
<dbReference type="InterPro" id="IPR044872">
    <property type="entry name" value="CcmK/CsoS1_BMC"/>
</dbReference>
<evidence type="ECO:0000313" key="8">
    <source>
        <dbReference type="Proteomes" id="UP000317180"/>
    </source>
</evidence>
<dbReference type="Pfam" id="PF00936">
    <property type="entry name" value="BMC"/>
    <property type="match status" value="1"/>
</dbReference>
<keyword evidence="2" id="KW-1283">Bacterial microcompartment</keyword>
<reference evidence="6 7" key="1">
    <citation type="submission" date="2018-10" db="EMBL/GenBank/DDBJ databases">
        <title>Phylogenomics of Brevibacillus.</title>
        <authorList>
            <person name="Dunlap C."/>
        </authorList>
    </citation>
    <scope>NUCLEOTIDE SEQUENCE [LARGE SCALE GENOMIC DNA]</scope>
    <source>
        <strain evidence="6 7">NRRL NRS 1219</strain>
    </source>
</reference>
<evidence type="ECO:0000313" key="7">
    <source>
        <dbReference type="Proteomes" id="UP000276178"/>
    </source>
</evidence>
<dbReference type="PROSITE" id="PS51930">
    <property type="entry name" value="BMC_2"/>
    <property type="match status" value="1"/>
</dbReference>
<evidence type="ECO:0000313" key="5">
    <source>
        <dbReference type="EMBL" id="GED28190.1"/>
    </source>
</evidence>
<evidence type="ECO:0000256" key="3">
    <source>
        <dbReference type="PROSITE-ProRule" id="PRU01278"/>
    </source>
</evidence>
<reference evidence="5 8" key="2">
    <citation type="submission" date="2019-06" db="EMBL/GenBank/DDBJ databases">
        <title>Whole genome shotgun sequence of Brevibacillus agri NBRC 15538.</title>
        <authorList>
            <person name="Hosoyama A."/>
            <person name="Uohara A."/>
            <person name="Ohji S."/>
            <person name="Ichikawa N."/>
        </authorList>
    </citation>
    <scope>NUCLEOTIDE SEQUENCE [LARGE SCALE GENOMIC DNA]</scope>
    <source>
        <strain evidence="5 8">NBRC 15538</strain>
    </source>
</reference>
<dbReference type="PANTHER" id="PTHR33941:SF11">
    <property type="entry name" value="BACTERIAL MICROCOMPARTMENT SHELL PROTEIN PDUJ"/>
    <property type="match status" value="1"/>
</dbReference>
<dbReference type="OrthoDB" id="9812608at2"/>
<dbReference type="SUPFAM" id="SSF143414">
    <property type="entry name" value="CcmK-like"/>
    <property type="match status" value="1"/>
</dbReference>
<evidence type="ECO:0000256" key="2">
    <source>
        <dbReference type="ARBA" id="ARBA00024446"/>
    </source>
</evidence>
<evidence type="ECO:0000259" key="4">
    <source>
        <dbReference type="PROSITE" id="PS51930"/>
    </source>
</evidence>
<sequence length="99" mass="10469">MHVTKSLGMIETRGLATSVAVVDAMLKAADVRLVNQETVDMALVTVFIEGDSSAVRIAVESGAQVAKQTGALIACAVVPRPDSGTRKLAETQVKNWRMS</sequence>
<comment type="subcellular location">
    <subcellularLocation>
        <location evidence="1">Bacterial microcompartment</location>
    </subcellularLocation>
</comment>
<dbReference type="InterPro" id="IPR000249">
    <property type="entry name" value="BMC_dom"/>
</dbReference>